<protein>
    <submittedName>
        <fullName evidence="1">Uncharacterized protein</fullName>
    </submittedName>
</protein>
<dbReference type="EMBL" id="NAFI01000126">
    <property type="protein sequence ID" value="OSJ18654.1"/>
    <property type="molecule type" value="Genomic_DNA"/>
</dbReference>
<organism evidence="1 2">
    <name type="scientific">Bradyrhizobium canariense</name>
    <dbReference type="NCBI Taxonomy" id="255045"/>
    <lineage>
        <taxon>Bacteria</taxon>
        <taxon>Pseudomonadati</taxon>
        <taxon>Pseudomonadota</taxon>
        <taxon>Alphaproteobacteria</taxon>
        <taxon>Hyphomicrobiales</taxon>
        <taxon>Nitrobacteraceae</taxon>
        <taxon>Bradyrhizobium</taxon>
    </lineage>
</organism>
<sequence>MTQLLLKGEQSSSCRIVPAALLANSTGTDNQEAARLRGSYRLYRGELAGQMQFEQEPLLLC</sequence>
<reference evidence="1 2" key="1">
    <citation type="submission" date="2017-03" db="EMBL/GenBank/DDBJ databases">
        <title>Whole genome sequences of fourteen strains of Bradyrhizobium canariense and one strain of Bradyrhizobium japonicum isolated from Lupinus (Papilionoideae: Genisteae) species in Algeria.</title>
        <authorList>
            <person name="Crovadore J."/>
            <person name="Chekireb D."/>
            <person name="Brachmann A."/>
            <person name="Chablais R."/>
            <person name="Cochard B."/>
            <person name="Lefort F."/>
        </authorList>
    </citation>
    <scope>NUCLEOTIDE SEQUENCE [LARGE SCALE GENOMIC DNA]</scope>
    <source>
        <strain evidence="1 2">UBMA195</strain>
    </source>
</reference>
<evidence type="ECO:0000313" key="2">
    <source>
        <dbReference type="Proteomes" id="UP000193553"/>
    </source>
</evidence>
<proteinExistence type="predicted"/>
<name>A0A1X3G6D2_9BRAD</name>
<dbReference type="AlphaFoldDB" id="A0A1X3G6D2"/>
<accession>A0A1X3G6D2</accession>
<gene>
    <name evidence="1" type="ORF">BSZ18_01765</name>
</gene>
<evidence type="ECO:0000313" key="1">
    <source>
        <dbReference type="EMBL" id="OSJ18654.1"/>
    </source>
</evidence>
<dbReference type="Proteomes" id="UP000193553">
    <property type="component" value="Unassembled WGS sequence"/>
</dbReference>
<comment type="caution">
    <text evidence="1">The sequence shown here is derived from an EMBL/GenBank/DDBJ whole genome shotgun (WGS) entry which is preliminary data.</text>
</comment>